<sequence length="129" mass="14854">MNPVILFDGDCNFCDSSVQFIINRDPKGIFQFASLQSEAGQELLKKHSVPADVDSMILIEDEKVYYKSAAALRICRHLQGAWKLLYALIIVPSPIRNFVYDVIARNRYKWFGQKESCMLPPPSIRKRFL</sequence>
<dbReference type="Proteomes" id="UP000295689">
    <property type="component" value="Unassembled WGS sequence"/>
</dbReference>
<dbReference type="GO" id="GO:0015035">
    <property type="term" value="F:protein-disulfide reductase activity"/>
    <property type="evidence" value="ECO:0007669"/>
    <property type="project" value="InterPro"/>
</dbReference>
<reference evidence="1 2" key="1">
    <citation type="journal article" date="2015" name="Stand. Genomic Sci.">
        <title>Genomic Encyclopedia of Bacterial and Archaeal Type Strains, Phase III: the genomes of soil and plant-associated and newly described type strains.</title>
        <authorList>
            <person name="Whitman W.B."/>
            <person name="Woyke T."/>
            <person name="Klenk H.P."/>
            <person name="Zhou Y."/>
            <person name="Lilburn T.G."/>
            <person name="Beck B.J."/>
            <person name="De Vos P."/>
            <person name="Vandamme P."/>
            <person name="Eisen J.A."/>
            <person name="Garrity G."/>
            <person name="Hugenholtz P."/>
            <person name="Kyrpides N.C."/>
        </authorList>
    </citation>
    <scope>NUCLEOTIDE SEQUENCE [LARGE SCALE GENOMIC DNA]</scope>
    <source>
        <strain evidence="1 2">CV53</strain>
    </source>
</reference>
<keyword evidence="2" id="KW-1185">Reference proteome</keyword>
<name>A0A4V2RCU6_9BACI</name>
<dbReference type="InterPro" id="IPR007263">
    <property type="entry name" value="DCC1-like"/>
</dbReference>
<dbReference type="Pfam" id="PF04134">
    <property type="entry name" value="DCC1-like"/>
    <property type="match status" value="1"/>
</dbReference>
<gene>
    <name evidence="1" type="ORF">EV146_111159</name>
</gene>
<dbReference type="PANTHER" id="PTHR33639:SF2">
    <property type="entry name" value="DUF393 DOMAIN-CONTAINING PROTEIN"/>
    <property type="match status" value="1"/>
</dbReference>
<accession>A0A4V2RCU6</accession>
<organism evidence="1 2">
    <name type="scientific">Mesobacillus foraminis</name>
    <dbReference type="NCBI Taxonomy" id="279826"/>
    <lineage>
        <taxon>Bacteria</taxon>
        <taxon>Bacillati</taxon>
        <taxon>Bacillota</taxon>
        <taxon>Bacilli</taxon>
        <taxon>Bacillales</taxon>
        <taxon>Bacillaceae</taxon>
        <taxon>Mesobacillus</taxon>
    </lineage>
</organism>
<dbReference type="AlphaFoldDB" id="A0A4V2RCU6"/>
<dbReference type="PANTHER" id="PTHR33639">
    <property type="entry name" value="THIOL-DISULFIDE OXIDOREDUCTASE DCC"/>
    <property type="match status" value="1"/>
</dbReference>
<comment type="caution">
    <text evidence="1">The sequence shown here is derived from an EMBL/GenBank/DDBJ whole genome shotgun (WGS) entry which is preliminary data.</text>
</comment>
<proteinExistence type="predicted"/>
<dbReference type="InterPro" id="IPR052927">
    <property type="entry name" value="DCC_oxidoreductase"/>
</dbReference>
<evidence type="ECO:0000313" key="1">
    <source>
        <dbReference type="EMBL" id="TCN22320.1"/>
    </source>
</evidence>
<dbReference type="EMBL" id="SLVV01000011">
    <property type="protein sequence ID" value="TCN22320.1"/>
    <property type="molecule type" value="Genomic_DNA"/>
</dbReference>
<dbReference type="RefSeq" id="WP_132010120.1">
    <property type="nucleotide sequence ID" value="NZ_JABUHM010000013.1"/>
</dbReference>
<protein>
    <submittedName>
        <fullName evidence="1">Putative DCC family thiol-disulfide oxidoreductase YuxK</fullName>
    </submittedName>
</protein>
<evidence type="ECO:0000313" key="2">
    <source>
        <dbReference type="Proteomes" id="UP000295689"/>
    </source>
</evidence>